<organism evidence="2 3">
    <name type="scientific">Rhamnusium bicolor</name>
    <dbReference type="NCBI Taxonomy" id="1586634"/>
    <lineage>
        <taxon>Eukaryota</taxon>
        <taxon>Metazoa</taxon>
        <taxon>Ecdysozoa</taxon>
        <taxon>Arthropoda</taxon>
        <taxon>Hexapoda</taxon>
        <taxon>Insecta</taxon>
        <taxon>Pterygota</taxon>
        <taxon>Neoptera</taxon>
        <taxon>Endopterygota</taxon>
        <taxon>Coleoptera</taxon>
        <taxon>Polyphaga</taxon>
        <taxon>Cucujiformia</taxon>
        <taxon>Chrysomeloidea</taxon>
        <taxon>Cerambycidae</taxon>
        <taxon>Lepturinae</taxon>
        <taxon>Rhagiini</taxon>
        <taxon>Rhamnusium</taxon>
    </lineage>
</organism>
<dbReference type="PROSITE" id="PS51029">
    <property type="entry name" value="MADF"/>
    <property type="match status" value="1"/>
</dbReference>
<evidence type="ECO:0000259" key="1">
    <source>
        <dbReference type="PROSITE" id="PS51029"/>
    </source>
</evidence>
<sequence length="149" mass="17717">LNKLWEIEENPREKILSQEELDCEEHFLKNTTRDKSGRYIVKLPFKKGEEKLGESFPMALKIFHHLENKLNHNATLAGILKEFIDMYRAHPALWQIKNKQLYNNRNLKNRGYSELVNIRKKLDPEANQKMVKSKIQSLRGSFRKELKKV</sequence>
<evidence type="ECO:0000313" key="3">
    <source>
        <dbReference type="Proteomes" id="UP001162156"/>
    </source>
</evidence>
<dbReference type="InterPro" id="IPR006578">
    <property type="entry name" value="MADF-dom"/>
</dbReference>
<comment type="caution">
    <text evidence="2">The sequence shown here is derived from an EMBL/GenBank/DDBJ whole genome shotgun (WGS) entry which is preliminary data.</text>
</comment>
<dbReference type="EMBL" id="JANEYF010003658">
    <property type="protein sequence ID" value="KAJ8934835.1"/>
    <property type="molecule type" value="Genomic_DNA"/>
</dbReference>
<feature type="domain" description="MADF" evidence="1">
    <location>
        <begin position="82"/>
        <end position="149"/>
    </location>
</feature>
<dbReference type="Pfam" id="PF10545">
    <property type="entry name" value="MADF_DNA_bdg"/>
    <property type="match status" value="1"/>
</dbReference>
<evidence type="ECO:0000313" key="2">
    <source>
        <dbReference type="EMBL" id="KAJ8934835.1"/>
    </source>
</evidence>
<dbReference type="PANTHER" id="PTHR21505:SF8">
    <property type="entry name" value="DPT-YFP REPRESSOR BY OVEREXPRESSION, ISOFORM D-RELATED"/>
    <property type="match status" value="1"/>
</dbReference>
<gene>
    <name evidence="2" type="ORF">NQ314_013183</name>
</gene>
<dbReference type="PANTHER" id="PTHR21505">
    <property type="entry name" value="MADF DOMAIN-CONTAINING PROTEIN-RELATED"/>
    <property type="match status" value="1"/>
</dbReference>
<feature type="non-terminal residue" evidence="2">
    <location>
        <position position="1"/>
    </location>
</feature>
<proteinExistence type="predicted"/>
<accession>A0AAV8X8H9</accession>
<keyword evidence="3" id="KW-1185">Reference proteome</keyword>
<name>A0AAV8X8H9_9CUCU</name>
<reference evidence="2" key="1">
    <citation type="journal article" date="2023" name="Insect Mol. Biol.">
        <title>Genome sequencing provides insights into the evolution of gene families encoding plant cell wall-degrading enzymes in longhorned beetles.</title>
        <authorList>
            <person name="Shin N.R."/>
            <person name="Okamura Y."/>
            <person name="Kirsch R."/>
            <person name="Pauchet Y."/>
        </authorList>
    </citation>
    <scope>NUCLEOTIDE SEQUENCE</scope>
    <source>
        <strain evidence="2">RBIC_L_NR</strain>
    </source>
</reference>
<dbReference type="Proteomes" id="UP001162156">
    <property type="component" value="Unassembled WGS sequence"/>
</dbReference>
<protein>
    <recommendedName>
        <fullName evidence="1">MADF domain-containing protein</fullName>
    </recommendedName>
</protein>
<dbReference type="AlphaFoldDB" id="A0AAV8X8H9"/>